<dbReference type="SUPFAM" id="SSF103473">
    <property type="entry name" value="MFS general substrate transporter"/>
    <property type="match status" value="1"/>
</dbReference>
<feature type="transmembrane region" description="Helical" evidence="8">
    <location>
        <begin position="91"/>
        <end position="111"/>
    </location>
</feature>
<dbReference type="Gene3D" id="1.20.1720.10">
    <property type="entry name" value="Multidrug resistance protein D"/>
    <property type="match status" value="1"/>
</dbReference>
<sequence>MNKQSQTVRRSQEELPARPSTSRLWMIIVLGALSAFGPFSLDMYLPALPSLANTMHTTTSLTQLSLTSCLIGLSVGQLLAGPLSDVRGRRIPLLIGMVVYGISSLLCAFSTSIEMLIVLRFIQGIAGSAGIVISRAIVRDMYSGSELTKFFSMLMLVNGAAPILSPIVGGQLLQVTSWRGVFIVLAAIGIVMLLAVLFGLPETLAAGKRSSGGTKNTLKTFGVLFKDRKFMGLALSSGFISAAMFAYISGSPFVLQNIYGVSPQMFSLIFAMNGLGIIIAGQITGRLAGRVSEKKLLVTGITLATIGGMSLLVLLAAKAPLAAILPPLFIVVSCVGIVGTAGSSLALQDYGHAAGSASALLGLLSYIFGGIVSPLVGIGGSTSAVPMGIVIAFADVCSVLCYLLLVRGAGRRMLPTEVSGINKNI</sequence>
<keyword evidence="4 8" id="KW-1003">Cell membrane</keyword>
<evidence type="ECO:0000313" key="11">
    <source>
        <dbReference type="Proteomes" id="UP000460318"/>
    </source>
</evidence>
<dbReference type="PANTHER" id="PTHR23502">
    <property type="entry name" value="MAJOR FACILITATOR SUPERFAMILY"/>
    <property type="match status" value="1"/>
</dbReference>
<dbReference type="InterPro" id="IPR020846">
    <property type="entry name" value="MFS_dom"/>
</dbReference>
<dbReference type="AlphaFoldDB" id="A0A7X3IM45"/>
<evidence type="ECO:0000256" key="7">
    <source>
        <dbReference type="ARBA" id="ARBA00023136"/>
    </source>
</evidence>
<dbReference type="CDD" id="cd17320">
    <property type="entry name" value="MFS_MdfA_MDR_like"/>
    <property type="match status" value="1"/>
</dbReference>
<reference evidence="10 11" key="1">
    <citation type="submission" date="2019-12" db="EMBL/GenBank/DDBJ databases">
        <title>Paenibacillus sp. nov., an endophytic bacterium isolated from the stem of Dendrobium.</title>
        <authorList>
            <person name="Zhao R."/>
        </authorList>
    </citation>
    <scope>NUCLEOTIDE SEQUENCE [LARGE SCALE GENOMIC DNA]</scope>
    <source>
        <strain evidence="10 11">HJL G12</strain>
    </source>
</reference>
<feature type="transmembrane region" description="Helical" evidence="8">
    <location>
        <begin position="150"/>
        <end position="168"/>
    </location>
</feature>
<dbReference type="GO" id="GO:1990961">
    <property type="term" value="P:xenobiotic detoxification by transmembrane export across the plasma membrane"/>
    <property type="evidence" value="ECO:0007669"/>
    <property type="project" value="InterPro"/>
</dbReference>
<feature type="transmembrane region" description="Helical" evidence="8">
    <location>
        <begin position="359"/>
        <end position="378"/>
    </location>
</feature>
<dbReference type="NCBIfam" id="TIGR00710">
    <property type="entry name" value="efflux_Bcr_CflA"/>
    <property type="match status" value="1"/>
</dbReference>
<dbReference type="EMBL" id="WUBI01000003">
    <property type="protein sequence ID" value="MWV45956.1"/>
    <property type="molecule type" value="Genomic_DNA"/>
</dbReference>
<keyword evidence="5 8" id="KW-0812">Transmembrane</keyword>
<keyword evidence="3 8" id="KW-0813">Transport</keyword>
<organism evidence="10 11">
    <name type="scientific">Paenibacillus dendrobii</name>
    <dbReference type="NCBI Taxonomy" id="2691084"/>
    <lineage>
        <taxon>Bacteria</taxon>
        <taxon>Bacillati</taxon>
        <taxon>Bacillota</taxon>
        <taxon>Bacilli</taxon>
        <taxon>Bacillales</taxon>
        <taxon>Paenibacillaceae</taxon>
        <taxon>Paenibacillus</taxon>
    </lineage>
</organism>
<keyword evidence="7 8" id="KW-0472">Membrane</keyword>
<dbReference type="FunFam" id="1.20.1720.10:FF:000005">
    <property type="entry name" value="Bcr/CflA family efflux transporter"/>
    <property type="match status" value="1"/>
</dbReference>
<dbReference type="GO" id="GO:0042910">
    <property type="term" value="F:xenobiotic transmembrane transporter activity"/>
    <property type="evidence" value="ECO:0007669"/>
    <property type="project" value="InterPro"/>
</dbReference>
<dbReference type="RefSeq" id="WP_160499539.1">
    <property type="nucleotide sequence ID" value="NZ_WUBI01000003.1"/>
</dbReference>
<feature type="transmembrane region" description="Helical" evidence="8">
    <location>
        <begin position="230"/>
        <end position="250"/>
    </location>
</feature>
<evidence type="ECO:0000256" key="4">
    <source>
        <dbReference type="ARBA" id="ARBA00022475"/>
    </source>
</evidence>
<dbReference type="PROSITE" id="PS50850">
    <property type="entry name" value="MFS"/>
    <property type="match status" value="1"/>
</dbReference>
<feature type="transmembrane region" description="Helical" evidence="8">
    <location>
        <begin position="21"/>
        <end position="41"/>
    </location>
</feature>
<evidence type="ECO:0000256" key="3">
    <source>
        <dbReference type="ARBA" id="ARBA00022448"/>
    </source>
</evidence>
<feature type="transmembrane region" description="Helical" evidence="8">
    <location>
        <begin position="296"/>
        <end position="317"/>
    </location>
</feature>
<comment type="subcellular location">
    <subcellularLocation>
        <location evidence="1 8">Cell membrane</location>
        <topology evidence="1 8">Multi-pass membrane protein</topology>
    </subcellularLocation>
</comment>
<feature type="transmembrane region" description="Helical" evidence="8">
    <location>
        <begin position="265"/>
        <end position="284"/>
    </location>
</feature>
<protein>
    <recommendedName>
        <fullName evidence="8">Bcr/CflA family efflux transporter</fullName>
    </recommendedName>
</protein>
<dbReference type="InterPro" id="IPR036259">
    <property type="entry name" value="MFS_trans_sf"/>
</dbReference>
<dbReference type="PRINTS" id="PR01035">
    <property type="entry name" value="TCRTETA"/>
</dbReference>
<evidence type="ECO:0000256" key="5">
    <source>
        <dbReference type="ARBA" id="ARBA00022692"/>
    </source>
</evidence>
<dbReference type="PANTHER" id="PTHR23502:SF132">
    <property type="entry name" value="POLYAMINE TRANSPORTER 2-RELATED"/>
    <property type="match status" value="1"/>
</dbReference>
<dbReference type="Pfam" id="PF07690">
    <property type="entry name" value="MFS_1"/>
    <property type="match status" value="1"/>
</dbReference>
<evidence type="ECO:0000256" key="2">
    <source>
        <dbReference type="ARBA" id="ARBA00006236"/>
    </source>
</evidence>
<dbReference type="GO" id="GO:0005886">
    <property type="term" value="C:plasma membrane"/>
    <property type="evidence" value="ECO:0007669"/>
    <property type="project" value="UniProtKB-SubCell"/>
</dbReference>
<feature type="transmembrane region" description="Helical" evidence="8">
    <location>
        <begin position="180"/>
        <end position="200"/>
    </location>
</feature>
<dbReference type="InterPro" id="IPR001958">
    <property type="entry name" value="Tet-R_TetA/multi-R_MdtG-like"/>
</dbReference>
<feature type="domain" description="Major facilitator superfamily (MFS) profile" evidence="9">
    <location>
        <begin position="26"/>
        <end position="410"/>
    </location>
</feature>
<dbReference type="Proteomes" id="UP000460318">
    <property type="component" value="Unassembled WGS sequence"/>
</dbReference>
<comment type="similarity">
    <text evidence="2 8">Belongs to the major facilitator superfamily. Bcr/CmlA family.</text>
</comment>
<name>A0A7X3IM45_9BACL</name>
<comment type="caution">
    <text evidence="10">The sequence shown here is derived from an EMBL/GenBank/DDBJ whole genome shotgun (WGS) entry which is preliminary data.</text>
</comment>
<evidence type="ECO:0000256" key="8">
    <source>
        <dbReference type="RuleBase" id="RU365088"/>
    </source>
</evidence>
<proteinExistence type="inferred from homology"/>
<evidence type="ECO:0000256" key="6">
    <source>
        <dbReference type="ARBA" id="ARBA00022989"/>
    </source>
</evidence>
<keyword evidence="6 8" id="KW-1133">Transmembrane helix</keyword>
<keyword evidence="11" id="KW-1185">Reference proteome</keyword>
<feature type="transmembrane region" description="Helical" evidence="8">
    <location>
        <begin position="323"/>
        <end position="347"/>
    </location>
</feature>
<feature type="transmembrane region" description="Helical" evidence="8">
    <location>
        <begin position="61"/>
        <end position="79"/>
    </location>
</feature>
<feature type="transmembrane region" description="Helical" evidence="8">
    <location>
        <begin position="117"/>
        <end position="138"/>
    </location>
</feature>
<evidence type="ECO:0000259" key="9">
    <source>
        <dbReference type="PROSITE" id="PS50850"/>
    </source>
</evidence>
<evidence type="ECO:0000256" key="1">
    <source>
        <dbReference type="ARBA" id="ARBA00004651"/>
    </source>
</evidence>
<evidence type="ECO:0000313" key="10">
    <source>
        <dbReference type="EMBL" id="MWV45956.1"/>
    </source>
</evidence>
<dbReference type="InterPro" id="IPR011701">
    <property type="entry name" value="MFS"/>
</dbReference>
<gene>
    <name evidence="10" type="ORF">GRF59_20265</name>
</gene>
<accession>A0A7X3IM45</accession>
<dbReference type="InterPro" id="IPR004812">
    <property type="entry name" value="Efflux_drug-R_Bcr/CmlA"/>
</dbReference>
<feature type="transmembrane region" description="Helical" evidence="8">
    <location>
        <begin position="384"/>
        <end position="405"/>
    </location>
</feature>